<comment type="similarity">
    <text evidence="1 9">Belongs to the GHMP kinase family. IspE subfamily.</text>
</comment>
<accession>A0A517XPL9</accession>
<evidence type="ECO:0000256" key="1">
    <source>
        <dbReference type="ARBA" id="ARBA00009684"/>
    </source>
</evidence>
<evidence type="ECO:0000259" key="10">
    <source>
        <dbReference type="Pfam" id="PF00288"/>
    </source>
</evidence>
<evidence type="ECO:0000256" key="4">
    <source>
        <dbReference type="ARBA" id="ARBA00022679"/>
    </source>
</evidence>
<dbReference type="NCBIfam" id="TIGR00154">
    <property type="entry name" value="ispE"/>
    <property type="match status" value="1"/>
</dbReference>
<dbReference type="InterPro" id="IPR020568">
    <property type="entry name" value="Ribosomal_Su5_D2-typ_SF"/>
</dbReference>
<reference evidence="12 13" key="1">
    <citation type="submission" date="2019-02" db="EMBL/GenBank/DDBJ databases">
        <title>Deep-cultivation of Planctomycetes and their phenomic and genomic characterization uncovers novel biology.</title>
        <authorList>
            <person name="Wiegand S."/>
            <person name="Jogler M."/>
            <person name="Boedeker C."/>
            <person name="Pinto D."/>
            <person name="Vollmers J."/>
            <person name="Rivas-Marin E."/>
            <person name="Kohn T."/>
            <person name="Peeters S.H."/>
            <person name="Heuer A."/>
            <person name="Rast P."/>
            <person name="Oberbeckmann S."/>
            <person name="Bunk B."/>
            <person name="Jeske O."/>
            <person name="Meyerdierks A."/>
            <person name="Storesund J.E."/>
            <person name="Kallscheuer N."/>
            <person name="Luecker S."/>
            <person name="Lage O.M."/>
            <person name="Pohl T."/>
            <person name="Merkel B.J."/>
            <person name="Hornburger P."/>
            <person name="Mueller R.-W."/>
            <person name="Bruemmer F."/>
            <person name="Labrenz M."/>
            <person name="Spormann A.M."/>
            <person name="Op den Camp H."/>
            <person name="Overmann J."/>
            <person name="Amann R."/>
            <person name="Jetten M.S.M."/>
            <person name="Mascher T."/>
            <person name="Medema M.H."/>
            <person name="Devos D.P."/>
            <person name="Kaster A.-K."/>
            <person name="Ovreas L."/>
            <person name="Rohde M."/>
            <person name="Galperin M.Y."/>
            <person name="Jogler C."/>
        </authorList>
    </citation>
    <scope>NUCLEOTIDE SEQUENCE [LARGE SCALE GENOMIC DNA]</scope>
    <source>
        <strain evidence="12 13">ETA_A1</strain>
    </source>
</reference>
<feature type="binding site" evidence="9">
    <location>
        <begin position="118"/>
        <end position="128"/>
    </location>
    <ligand>
        <name>ATP</name>
        <dbReference type="ChEBI" id="CHEBI:30616"/>
    </ligand>
</feature>
<dbReference type="Pfam" id="PF00288">
    <property type="entry name" value="GHMP_kinases_N"/>
    <property type="match status" value="1"/>
</dbReference>
<keyword evidence="6 9" id="KW-0418">Kinase</keyword>
<dbReference type="AlphaFoldDB" id="A0A517XPL9"/>
<dbReference type="InterPro" id="IPR006204">
    <property type="entry name" value="GHMP_kinase_N_dom"/>
</dbReference>
<sequence length="316" mass="32645">MSAPFPPPGTGVPSPHTSFSAGPRGLVVAAPAKLNLYLEVLGKRPDGFHELETLMVGLNLYDTLEVRPRADGEFHLTCDDPTLSTGPDNLVVKAATHLRLRAGNPSLGTDLHLTKRIPTQAGLAGGSSDAAAALLALNRVWGLNLSRAALALVAADVGSDVAFFLSLPAGWCTGRGEHVAPEPPGTGFPVVLVLPPVGLSTPAVFRQLHVPASPRSGDPVRAAFRAGDATALGAALFNRLEEPAFALAPEVERVYRRLAALNPVGCLMSGSGSAVFAVCRDPHDAARVAAGVRAAAPPDEPPSHVLVARTLTPDPA</sequence>
<keyword evidence="7 9" id="KW-0067">ATP-binding</keyword>
<evidence type="ECO:0000256" key="6">
    <source>
        <dbReference type="ARBA" id="ARBA00022777"/>
    </source>
</evidence>
<dbReference type="SUPFAM" id="SSF55060">
    <property type="entry name" value="GHMP Kinase, C-terminal domain"/>
    <property type="match status" value="1"/>
</dbReference>
<dbReference type="PANTHER" id="PTHR43527:SF2">
    <property type="entry name" value="4-DIPHOSPHOCYTIDYL-2-C-METHYL-D-ERYTHRITOL KINASE, CHLOROPLASTIC"/>
    <property type="match status" value="1"/>
</dbReference>
<feature type="domain" description="GHMP kinase N-terminal" evidence="10">
    <location>
        <begin position="89"/>
        <end position="165"/>
    </location>
</feature>
<evidence type="ECO:0000256" key="7">
    <source>
        <dbReference type="ARBA" id="ARBA00022840"/>
    </source>
</evidence>
<dbReference type="InterPro" id="IPR004424">
    <property type="entry name" value="IspE"/>
</dbReference>
<comment type="pathway">
    <text evidence="9">Isoprenoid biosynthesis; isopentenyl diphosphate biosynthesis via DXP pathway; isopentenyl diphosphate from 1-deoxy-D-xylulose 5-phosphate: step 3/6.</text>
</comment>
<dbReference type="UniPathway" id="UPA00056">
    <property type="reaction ID" value="UER00094"/>
</dbReference>
<feature type="domain" description="GHMP kinase C-terminal" evidence="11">
    <location>
        <begin position="221"/>
        <end position="295"/>
    </location>
</feature>
<dbReference type="RefSeq" id="WP_202920708.1">
    <property type="nucleotide sequence ID" value="NZ_CP036273.1"/>
</dbReference>
<dbReference type="EMBL" id="CP036273">
    <property type="protein sequence ID" value="QDU19453.1"/>
    <property type="molecule type" value="Genomic_DNA"/>
</dbReference>
<dbReference type="GO" id="GO:0050515">
    <property type="term" value="F:4-(cytidine 5'-diphospho)-2-C-methyl-D-erythritol kinase activity"/>
    <property type="evidence" value="ECO:0007669"/>
    <property type="project" value="UniProtKB-UniRule"/>
</dbReference>
<dbReference type="GO" id="GO:0019288">
    <property type="term" value="P:isopentenyl diphosphate biosynthetic process, methylerythritol 4-phosphate pathway"/>
    <property type="evidence" value="ECO:0007669"/>
    <property type="project" value="UniProtKB-UniRule"/>
</dbReference>
<feature type="active site" evidence="9">
    <location>
        <position position="33"/>
    </location>
</feature>
<evidence type="ECO:0000256" key="2">
    <source>
        <dbReference type="ARBA" id="ARBA00012052"/>
    </source>
</evidence>
<gene>
    <name evidence="9 12" type="primary">ispE</name>
    <name evidence="12" type="ORF">ETAA1_13780</name>
</gene>
<evidence type="ECO:0000313" key="13">
    <source>
        <dbReference type="Proteomes" id="UP000319576"/>
    </source>
</evidence>
<keyword evidence="13" id="KW-1185">Reference proteome</keyword>
<evidence type="ECO:0000256" key="9">
    <source>
        <dbReference type="HAMAP-Rule" id="MF_00061"/>
    </source>
</evidence>
<evidence type="ECO:0000313" key="12">
    <source>
        <dbReference type="EMBL" id="QDU19453.1"/>
    </source>
</evidence>
<dbReference type="HAMAP" id="MF_00061">
    <property type="entry name" value="IspE"/>
    <property type="match status" value="1"/>
</dbReference>
<evidence type="ECO:0000256" key="3">
    <source>
        <dbReference type="ARBA" id="ARBA00017473"/>
    </source>
</evidence>
<evidence type="ECO:0000256" key="8">
    <source>
        <dbReference type="ARBA" id="ARBA00032554"/>
    </source>
</evidence>
<dbReference type="Gene3D" id="3.30.230.10">
    <property type="match status" value="1"/>
</dbReference>
<dbReference type="Proteomes" id="UP000319576">
    <property type="component" value="Chromosome"/>
</dbReference>
<dbReference type="InterPro" id="IPR036554">
    <property type="entry name" value="GHMP_kinase_C_sf"/>
</dbReference>
<dbReference type="InterPro" id="IPR014721">
    <property type="entry name" value="Ribsml_uS5_D2-typ_fold_subgr"/>
</dbReference>
<organism evidence="12 13">
    <name type="scientific">Urbifossiella limnaea</name>
    <dbReference type="NCBI Taxonomy" id="2528023"/>
    <lineage>
        <taxon>Bacteria</taxon>
        <taxon>Pseudomonadati</taxon>
        <taxon>Planctomycetota</taxon>
        <taxon>Planctomycetia</taxon>
        <taxon>Gemmatales</taxon>
        <taxon>Gemmataceae</taxon>
        <taxon>Urbifossiella</taxon>
    </lineage>
</organism>
<comment type="function">
    <text evidence="9">Catalyzes the phosphorylation of the position 2 hydroxy group of 4-diphosphocytidyl-2C-methyl-D-erythritol.</text>
</comment>
<evidence type="ECO:0000256" key="5">
    <source>
        <dbReference type="ARBA" id="ARBA00022741"/>
    </source>
</evidence>
<dbReference type="KEGG" id="uli:ETAA1_13780"/>
<dbReference type="PIRSF" id="PIRSF010376">
    <property type="entry name" value="IspE"/>
    <property type="match status" value="1"/>
</dbReference>
<dbReference type="InterPro" id="IPR013750">
    <property type="entry name" value="GHMP_kinase_C_dom"/>
</dbReference>
<protein>
    <recommendedName>
        <fullName evidence="3 9">4-diphosphocytidyl-2-C-methyl-D-erythritol kinase</fullName>
        <shortName evidence="9">CMK</shortName>
        <ecNumber evidence="2 9">2.7.1.148</ecNumber>
    </recommendedName>
    <alternativeName>
        <fullName evidence="8 9">4-(cytidine-5'-diphospho)-2-C-methyl-D-erythritol kinase</fullName>
    </alternativeName>
</protein>
<evidence type="ECO:0000259" key="11">
    <source>
        <dbReference type="Pfam" id="PF08544"/>
    </source>
</evidence>
<keyword evidence="4 9" id="KW-0808">Transferase</keyword>
<dbReference type="SUPFAM" id="SSF54211">
    <property type="entry name" value="Ribosomal protein S5 domain 2-like"/>
    <property type="match status" value="1"/>
</dbReference>
<dbReference type="GO" id="GO:0016114">
    <property type="term" value="P:terpenoid biosynthetic process"/>
    <property type="evidence" value="ECO:0007669"/>
    <property type="project" value="UniProtKB-UniRule"/>
</dbReference>
<comment type="catalytic activity">
    <reaction evidence="9">
        <text>4-CDP-2-C-methyl-D-erythritol + ATP = 4-CDP-2-C-methyl-D-erythritol 2-phosphate + ADP + H(+)</text>
        <dbReference type="Rhea" id="RHEA:18437"/>
        <dbReference type="ChEBI" id="CHEBI:15378"/>
        <dbReference type="ChEBI" id="CHEBI:30616"/>
        <dbReference type="ChEBI" id="CHEBI:57823"/>
        <dbReference type="ChEBI" id="CHEBI:57919"/>
        <dbReference type="ChEBI" id="CHEBI:456216"/>
        <dbReference type="EC" id="2.7.1.148"/>
    </reaction>
</comment>
<dbReference type="GO" id="GO:0005524">
    <property type="term" value="F:ATP binding"/>
    <property type="evidence" value="ECO:0007669"/>
    <property type="project" value="UniProtKB-UniRule"/>
</dbReference>
<dbReference type="Gene3D" id="3.30.70.890">
    <property type="entry name" value="GHMP kinase, C-terminal domain"/>
    <property type="match status" value="1"/>
</dbReference>
<keyword evidence="5 9" id="KW-0547">Nucleotide-binding</keyword>
<name>A0A517XPL9_9BACT</name>
<dbReference type="Pfam" id="PF08544">
    <property type="entry name" value="GHMP_kinases_C"/>
    <property type="match status" value="1"/>
</dbReference>
<feature type="active site" evidence="9">
    <location>
        <position position="160"/>
    </location>
</feature>
<dbReference type="PANTHER" id="PTHR43527">
    <property type="entry name" value="4-DIPHOSPHOCYTIDYL-2-C-METHYL-D-ERYTHRITOL KINASE, CHLOROPLASTIC"/>
    <property type="match status" value="1"/>
</dbReference>
<proteinExistence type="inferred from homology"/>
<keyword evidence="9" id="KW-0414">Isoprene biosynthesis</keyword>
<dbReference type="EC" id="2.7.1.148" evidence="2 9"/>